<evidence type="ECO:0000313" key="3">
    <source>
        <dbReference type="EMBL" id="RYO94502.1"/>
    </source>
</evidence>
<sequence>MRLIDVDSYEIHEVVADQIPAYAILSHCWGEAEVSLSDIQNGEAKGKLGFQKIYYACEQAKRDFLKWVWVDTCCIDKTSSAELSEAINSMYQWYGEAIACYVYLSDITFGSHAPLGASRWFTRGWTLQELVAPEEVQFFNKHWKWIGLRDEMSELLEGVTGIPGAVLSGRETPLKHTVAARMSWASNRSCTRVEDIAYCLLGLFDVNLPLIYEEGKKAFIRLQEEILRQTVDQTLLAWTVDSNSPQAWTRVGVLAESPANFASCGGPFEISQGELEALEYDTTGFGDIWSPSSPPTARQHR</sequence>
<dbReference type="Pfam" id="PF26640">
    <property type="entry name" value="DUF8212"/>
    <property type="match status" value="1"/>
</dbReference>
<dbReference type="STRING" id="155417.A0A4Q4T1V5"/>
<feature type="domain" description="DUF8212" evidence="2">
    <location>
        <begin position="217"/>
        <end position="242"/>
    </location>
</feature>
<evidence type="ECO:0000259" key="1">
    <source>
        <dbReference type="Pfam" id="PF06985"/>
    </source>
</evidence>
<dbReference type="InterPro" id="IPR010730">
    <property type="entry name" value="HET"/>
</dbReference>
<evidence type="ECO:0000259" key="2">
    <source>
        <dbReference type="Pfam" id="PF26640"/>
    </source>
</evidence>
<proteinExistence type="predicted"/>
<evidence type="ECO:0000313" key="4">
    <source>
        <dbReference type="Proteomes" id="UP000293360"/>
    </source>
</evidence>
<accession>A0A4Q4T1V5</accession>
<dbReference type="Pfam" id="PF06985">
    <property type="entry name" value="HET"/>
    <property type="match status" value="1"/>
</dbReference>
<gene>
    <name evidence="3" type="ORF">DL764_007821</name>
</gene>
<name>A0A4Q4T1V5_9PEZI</name>
<reference evidence="3 4" key="1">
    <citation type="submission" date="2018-06" db="EMBL/GenBank/DDBJ databases">
        <title>Complete Genomes of Monosporascus.</title>
        <authorList>
            <person name="Robinson A.J."/>
            <person name="Natvig D.O."/>
        </authorList>
    </citation>
    <scope>NUCLEOTIDE SEQUENCE [LARGE SCALE GENOMIC DNA]</scope>
    <source>
        <strain evidence="3 4">CBS 110550</strain>
    </source>
</reference>
<dbReference type="Proteomes" id="UP000293360">
    <property type="component" value="Unassembled WGS sequence"/>
</dbReference>
<dbReference type="InterPro" id="IPR058525">
    <property type="entry name" value="DUF8212"/>
</dbReference>
<keyword evidence="4" id="KW-1185">Reference proteome</keyword>
<comment type="caution">
    <text evidence="3">The sequence shown here is derived from an EMBL/GenBank/DDBJ whole genome shotgun (WGS) entry which is preliminary data.</text>
</comment>
<dbReference type="OrthoDB" id="20872at2759"/>
<protein>
    <submittedName>
        <fullName evidence="3">Uncharacterized protein</fullName>
    </submittedName>
</protein>
<dbReference type="EMBL" id="QJNU01000567">
    <property type="protein sequence ID" value="RYO94502.1"/>
    <property type="molecule type" value="Genomic_DNA"/>
</dbReference>
<feature type="domain" description="Heterokaryon incompatibility" evidence="1">
    <location>
        <begin position="22"/>
        <end position="106"/>
    </location>
</feature>
<dbReference type="AlphaFoldDB" id="A0A4Q4T1V5"/>
<dbReference type="PANTHER" id="PTHR10622">
    <property type="entry name" value="HET DOMAIN-CONTAINING PROTEIN"/>
    <property type="match status" value="1"/>
</dbReference>
<organism evidence="3 4">
    <name type="scientific">Monosporascus ibericus</name>
    <dbReference type="NCBI Taxonomy" id="155417"/>
    <lineage>
        <taxon>Eukaryota</taxon>
        <taxon>Fungi</taxon>
        <taxon>Dikarya</taxon>
        <taxon>Ascomycota</taxon>
        <taxon>Pezizomycotina</taxon>
        <taxon>Sordariomycetes</taxon>
        <taxon>Xylariomycetidae</taxon>
        <taxon>Xylariales</taxon>
        <taxon>Xylariales incertae sedis</taxon>
        <taxon>Monosporascus</taxon>
    </lineage>
</organism>
<dbReference type="PANTHER" id="PTHR10622:SF10">
    <property type="entry name" value="HET DOMAIN-CONTAINING PROTEIN"/>
    <property type="match status" value="1"/>
</dbReference>